<sequence>MDQDRLARDANRSSYTSRYGSEPDDNIERGATRQAQNDKSASTVPSQPRHKFPEGNLIDLDSPPSSPRSIPPEPQVPQLELSADVPTAQPTTPQSPETQRAGYSTSFQSQRGRGYSPSGRVLSHNTKTRSTPPPIRPPSAKSKWLAGMEPDSIVVLGDYIATEDVSVARLFGKAAAFPGREELFEHVGRDTGAFIQPPVESDTELLIWGNDSQVGAAKRMLQDRVIRYRDEQLAESDRLLSQTRQTTAQRPSRYSRHSLGTGRKPVEWDKISPYDSVEKMKRKQEKMALEMLRKEPEGAECNHKLVFVWPTDGPSPQECLGRDLETLDNIRSDLQVHAYLDPEYPTHIVVTNNEGFDTGSVVQFLRAAWKEGMGQTDLHIKKLMLAAVGHEFLEKGVILEKHGPVAKPFVWEYPLQGANASVEVFDNNMDAIRISNSNEILQNMRISLSMINYFNGNLRMRFHFGTFVLDRCRLPKRDVRSFSLAEFRAMIEHDHCRGRVVPGLKIGTDEMLNRLRRADELLEPIGQVQPLHKLEFMEPNHSATIEFDKRLGYEFRLELYLKRIKRAGEVEIKGHRWFKAYPDEDKTLRMPLQLAMVDFAKADWQCNIEFFELANERDLPKTLRELASSIRFTSSGDSHHFISKAAMKIMIPKETPDARIVKKSAIRFKVKGTNLILELARFDVYRRTTFYKSHWSATLYNPAWDSLMGGEIGPGGIQPCGAGLETFFPSTESGNAQEGDGLIDVLRVVHRIAGLMGGPEIGFSSTARDESMAGLINVDLGTLF</sequence>
<keyword evidence="4" id="KW-1185">Reference proteome</keyword>
<feature type="compositionally biased region" description="Polar residues" evidence="1">
    <location>
        <begin position="33"/>
        <end position="46"/>
    </location>
</feature>
<feature type="compositionally biased region" description="Pro residues" evidence="1">
    <location>
        <begin position="64"/>
        <end position="75"/>
    </location>
</feature>
<dbReference type="Proteomes" id="UP001213681">
    <property type="component" value="Unassembled WGS sequence"/>
</dbReference>
<feature type="region of interest" description="Disordered" evidence="1">
    <location>
        <begin position="237"/>
        <end position="262"/>
    </location>
</feature>
<feature type="domain" description="DUF7905" evidence="2">
    <location>
        <begin position="428"/>
        <end position="709"/>
    </location>
</feature>
<feature type="region of interest" description="Disordered" evidence="1">
    <location>
        <begin position="1"/>
        <end position="143"/>
    </location>
</feature>
<name>A0AAD6BTG1_9EURO</name>
<dbReference type="InterPro" id="IPR057227">
    <property type="entry name" value="DUF7905"/>
</dbReference>
<dbReference type="GeneID" id="81605553"/>
<dbReference type="AlphaFoldDB" id="A0AAD6BTG1"/>
<dbReference type="EMBL" id="JAPVEA010000009">
    <property type="protein sequence ID" value="KAJ5432772.1"/>
    <property type="molecule type" value="Genomic_DNA"/>
</dbReference>
<accession>A0AAD6BTG1</accession>
<feature type="compositionally biased region" description="Polar residues" evidence="1">
    <location>
        <begin position="239"/>
        <end position="252"/>
    </location>
</feature>
<dbReference type="RefSeq" id="XP_056760064.1">
    <property type="nucleotide sequence ID" value="XM_056915310.1"/>
</dbReference>
<comment type="caution">
    <text evidence="3">The sequence shown here is derived from an EMBL/GenBank/DDBJ whole genome shotgun (WGS) entry which is preliminary data.</text>
</comment>
<evidence type="ECO:0000259" key="2">
    <source>
        <dbReference type="Pfam" id="PF25482"/>
    </source>
</evidence>
<evidence type="ECO:0000313" key="3">
    <source>
        <dbReference type="EMBL" id="KAJ5432772.1"/>
    </source>
</evidence>
<organism evidence="3 4">
    <name type="scientific">Penicillium daleae</name>
    <dbReference type="NCBI Taxonomy" id="63821"/>
    <lineage>
        <taxon>Eukaryota</taxon>
        <taxon>Fungi</taxon>
        <taxon>Dikarya</taxon>
        <taxon>Ascomycota</taxon>
        <taxon>Pezizomycotina</taxon>
        <taxon>Eurotiomycetes</taxon>
        <taxon>Eurotiomycetidae</taxon>
        <taxon>Eurotiales</taxon>
        <taxon>Aspergillaceae</taxon>
        <taxon>Penicillium</taxon>
    </lineage>
</organism>
<proteinExistence type="predicted"/>
<feature type="compositionally biased region" description="Basic and acidic residues" evidence="1">
    <location>
        <begin position="1"/>
        <end position="11"/>
    </location>
</feature>
<feature type="compositionally biased region" description="Polar residues" evidence="1">
    <location>
        <begin position="88"/>
        <end position="111"/>
    </location>
</feature>
<evidence type="ECO:0000313" key="4">
    <source>
        <dbReference type="Proteomes" id="UP001213681"/>
    </source>
</evidence>
<reference evidence="3" key="1">
    <citation type="submission" date="2022-12" db="EMBL/GenBank/DDBJ databases">
        <authorList>
            <person name="Petersen C."/>
        </authorList>
    </citation>
    <scope>NUCLEOTIDE SEQUENCE</scope>
    <source>
        <strain evidence="3">IBT 16125</strain>
    </source>
</reference>
<reference evidence="3" key="2">
    <citation type="journal article" date="2023" name="IMA Fungus">
        <title>Comparative genomic study of the Penicillium genus elucidates a diverse pangenome and 15 lateral gene transfer events.</title>
        <authorList>
            <person name="Petersen C."/>
            <person name="Sorensen T."/>
            <person name="Nielsen M.R."/>
            <person name="Sondergaard T.E."/>
            <person name="Sorensen J.L."/>
            <person name="Fitzpatrick D.A."/>
            <person name="Frisvad J.C."/>
            <person name="Nielsen K.L."/>
        </authorList>
    </citation>
    <scope>NUCLEOTIDE SEQUENCE</scope>
    <source>
        <strain evidence="3">IBT 16125</strain>
    </source>
</reference>
<gene>
    <name evidence="3" type="ORF">N7458_011928</name>
</gene>
<protein>
    <recommendedName>
        <fullName evidence="2">DUF7905 domain-containing protein</fullName>
    </recommendedName>
</protein>
<evidence type="ECO:0000256" key="1">
    <source>
        <dbReference type="SAM" id="MobiDB-lite"/>
    </source>
</evidence>
<dbReference type="Pfam" id="PF25482">
    <property type="entry name" value="DUF7905"/>
    <property type="match status" value="1"/>
</dbReference>